<reference evidence="2 3" key="1">
    <citation type="journal article" date="2014" name="Genome Announc.">
        <title>Draft genome sequences of the altered schaedler flora, a defined bacterial community from gnotobiotic mice.</title>
        <authorList>
            <person name="Wannemuehler M.J."/>
            <person name="Overstreet A.M."/>
            <person name="Ward D.V."/>
            <person name="Phillips G.J."/>
        </authorList>
    </citation>
    <scope>NUCLEOTIDE SEQUENCE [LARGE SCALE GENOMIC DNA]</scope>
    <source>
        <strain evidence="2 3">ASF492</strain>
    </source>
</reference>
<dbReference type="OrthoDB" id="572639at2"/>
<dbReference type="HOGENOM" id="CLU_2600824_0_0_9"/>
<proteinExistence type="predicted"/>
<protein>
    <recommendedName>
        <fullName evidence="4">UspA domain-containing protein</fullName>
    </recommendedName>
</protein>
<dbReference type="PATRIC" id="fig|1235802.3.peg.2599"/>
<evidence type="ECO:0000313" key="2">
    <source>
        <dbReference type="EMBL" id="EMZ27125.1"/>
    </source>
</evidence>
<name>N2AM15_9FIRM</name>
<evidence type="ECO:0000313" key="3">
    <source>
        <dbReference type="Proteomes" id="UP000012589"/>
    </source>
</evidence>
<accession>N2AM15</accession>
<gene>
    <name evidence="2" type="ORF">C823_02459</name>
</gene>
<keyword evidence="3" id="KW-1185">Reference proteome</keyword>
<dbReference type="Gene3D" id="3.40.50.450">
    <property type="match status" value="1"/>
</dbReference>
<dbReference type="EMBL" id="AQFT01000073">
    <property type="protein sequence ID" value="EMZ27125.1"/>
    <property type="molecule type" value="Genomic_DNA"/>
</dbReference>
<dbReference type="AlphaFoldDB" id="N2AM15"/>
<sequence>MAEQYARYHKIHVETAEPDGKQNGQQNGQGEISEQDIQMVAMADLVVAVWDGKSRGTKKIADYARKTRKPVKVITVTME</sequence>
<evidence type="ECO:0000256" key="1">
    <source>
        <dbReference type="SAM" id="MobiDB-lite"/>
    </source>
</evidence>
<feature type="region of interest" description="Disordered" evidence="1">
    <location>
        <begin position="1"/>
        <end position="34"/>
    </location>
</feature>
<organism evidence="2 3">
    <name type="scientific">Eubacterium plexicaudatum ASF492</name>
    <dbReference type="NCBI Taxonomy" id="1235802"/>
    <lineage>
        <taxon>Bacteria</taxon>
        <taxon>Bacillati</taxon>
        <taxon>Bacillota</taxon>
        <taxon>Clostridia</taxon>
        <taxon>Eubacteriales</taxon>
        <taxon>Eubacteriaceae</taxon>
        <taxon>Eubacterium</taxon>
    </lineage>
</organism>
<evidence type="ECO:0008006" key="4">
    <source>
        <dbReference type="Google" id="ProtNLM"/>
    </source>
</evidence>
<dbReference type="Proteomes" id="UP000012589">
    <property type="component" value="Unassembled WGS sequence"/>
</dbReference>
<comment type="caution">
    <text evidence="2">The sequence shown here is derived from an EMBL/GenBank/DDBJ whole genome shotgun (WGS) entry which is preliminary data.</text>
</comment>
<dbReference type="STRING" id="1235802.C823_02459"/>
<feature type="compositionally biased region" description="Basic and acidic residues" evidence="1">
    <location>
        <begin position="11"/>
        <end position="20"/>
    </location>
</feature>
<feature type="compositionally biased region" description="Low complexity" evidence="1">
    <location>
        <begin position="21"/>
        <end position="30"/>
    </location>
</feature>